<evidence type="ECO:0000313" key="6">
    <source>
        <dbReference type="Proteomes" id="UP000013777"/>
    </source>
</evidence>
<dbReference type="UniPathway" id="UPA00342"/>
<dbReference type="FunFam" id="3.40.50.10490:FF:000014">
    <property type="entry name" value="N-acetylmuramic acid 6-phosphate etherase"/>
    <property type="match status" value="1"/>
</dbReference>
<comment type="subunit">
    <text evidence="3">Homodimer.</text>
</comment>
<keyword evidence="6" id="KW-1185">Reference proteome</keyword>
<dbReference type="STRING" id="57732.RU94_GL002201"/>
<dbReference type="AlphaFoldDB" id="R2Q1A2"/>
<dbReference type="InterPro" id="IPR040190">
    <property type="entry name" value="MURQ/GCKR"/>
</dbReference>
<comment type="similarity">
    <text evidence="3">Belongs to the GCKR-like family. MurNAc-6-P etherase subfamily.</text>
</comment>
<dbReference type="SUPFAM" id="SSF53697">
    <property type="entry name" value="SIS domain"/>
    <property type="match status" value="1"/>
</dbReference>
<dbReference type="OrthoDB" id="9813395at2"/>
<dbReference type="GO" id="GO:0046348">
    <property type="term" value="P:amino sugar catabolic process"/>
    <property type="evidence" value="ECO:0007669"/>
    <property type="project" value="InterPro"/>
</dbReference>
<dbReference type="Gene3D" id="1.10.8.1080">
    <property type="match status" value="1"/>
</dbReference>
<evidence type="ECO:0000256" key="3">
    <source>
        <dbReference type="HAMAP-Rule" id="MF_00068"/>
    </source>
</evidence>
<evidence type="ECO:0000259" key="4">
    <source>
        <dbReference type="PROSITE" id="PS51464"/>
    </source>
</evidence>
<dbReference type="InterPro" id="IPR046348">
    <property type="entry name" value="SIS_dom_sf"/>
</dbReference>
<comment type="miscellaneous">
    <text evidence="3">A lyase-type mechanism (elimination/hydration) is suggested for the cleavage of the lactyl ether bond of MurNAc 6-phosphate, with the formation of an alpha,beta-unsaturated aldehyde intermediate with (E)-stereochemistry, followed by the syn addition of water to give product.</text>
</comment>
<dbReference type="GO" id="GO:0016803">
    <property type="term" value="F:ether hydrolase activity"/>
    <property type="evidence" value="ECO:0007669"/>
    <property type="project" value="TreeGrafter"/>
</dbReference>
<comment type="function">
    <text evidence="3">Specifically catalyzes the cleavage of the D-lactyl ether substituent of MurNAc 6-phosphate, producing GlcNAc 6-phosphate and D-lactate.</text>
</comment>
<dbReference type="PANTHER" id="PTHR10088:SF4">
    <property type="entry name" value="GLUCOKINASE REGULATORY PROTEIN"/>
    <property type="match status" value="1"/>
</dbReference>
<gene>
    <name evidence="3" type="primary">murQ</name>
    <name evidence="5" type="ORF">UAS_00067</name>
</gene>
<evidence type="ECO:0000256" key="2">
    <source>
        <dbReference type="ARBA" id="ARBA00023277"/>
    </source>
</evidence>
<dbReference type="eggNOG" id="COG2103">
    <property type="taxonomic scope" value="Bacteria"/>
</dbReference>
<evidence type="ECO:0000313" key="5">
    <source>
        <dbReference type="EMBL" id="EOH90342.1"/>
    </source>
</evidence>
<dbReference type="EMBL" id="AJAP01000004">
    <property type="protein sequence ID" value="EOH90342.1"/>
    <property type="molecule type" value="Genomic_DNA"/>
</dbReference>
<comment type="caution">
    <text evidence="5">The sequence shown here is derived from an EMBL/GenBank/DDBJ whole genome shotgun (WGS) entry which is preliminary data.</text>
</comment>
<dbReference type="HOGENOM" id="CLU_049049_1_1_9"/>
<dbReference type="PANTHER" id="PTHR10088">
    <property type="entry name" value="GLUCOKINASE REGULATORY PROTEIN"/>
    <property type="match status" value="1"/>
</dbReference>
<dbReference type="InterPro" id="IPR005486">
    <property type="entry name" value="Glucokinase_regulatory_CS"/>
</dbReference>
<feature type="active site" description="Proton donor" evidence="3">
    <location>
        <position position="83"/>
    </location>
</feature>
<keyword evidence="1 3" id="KW-0456">Lyase</keyword>
<dbReference type="HAMAP" id="MF_00068">
    <property type="entry name" value="MurQ"/>
    <property type="match status" value="1"/>
</dbReference>
<dbReference type="GO" id="GO:0097173">
    <property type="term" value="P:N-acetylmuramic acid catabolic process"/>
    <property type="evidence" value="ECO:0007669"/>
    <property type="project" value="UniProtKB-UniPathway"/>
</dbReference>
<dbReference type="GO" id="GO:0097367">
    <property type="term" value="F:carbohydrate derivative binding"/>
    <property type="evidence" value="ECO:0007669"/>
    <property type="project" value="InterPro"/>
</dbReference>
<reference evidence="5 6" key="1">
    <citation type="submission" date="2013-02" db="EMBL/GenBank/DDBJ databases">
        <title>The Genome Sequence of Enterococcus asini ATCC_700915.</title>
        <authorList>
            <consortium name="The Broad Institute Genome Sequencing Platform"/>
            <consortium name="The Broad Institute Genome Sequencing Center for Infectious Disease"/>
            <person name="Earl A.M."/>
            <person name="Gilmore M.S."/>
            <person name="Lebreton F."/>
            <person name="Walker B."/>
            <person name="Young S.K."/>
            <person name="Zeng Q."/>
            <person name="Gargeya S."/>
            <person name="Fitzgerald M."/>
            <person name="Haas B."/>
            <person name="Abouelleil A."/>
            <person name="Alvarado L."/>
            <person name="Arachchi H.M."/>
            <person name="Berlin A.M."/>
            <person name="Chapman S.B."/>
            <person name="Dewar J."/>
            <person name="Goldberg J."/>
            <person name="Griggs A."/>
            <person name="Gujja S."/>
            <person name="Hansen M."/>
            <person name="Howarth C."/>
            <person name="Imamovic A."/>
            <person name="Larimer J."/>
            <person name="McCowan C."/>
            <person name="Murphy C."/>
            <person name="Neiman D."/>
            <person name="Pearson M."/>
            <person name="Priest M."/>
            <person name="Roberts A."/>
            <person name="Saif S."/>
            <person name="Shea T."/>
            <person name="Sisk P."/>
            <person name="Sykes S."/>
            <person name="Wortman J."/>
            <person name="Nusbaum C."/>
            <person name="Birren B."/>
        </authorList>
    </citation>
    <scope>NUCLEOTIDE SEQUENCE [LARGE SCALE GENOMIC DNA]</scope>
    <source>
        <strain evidence="5 6">ATCC 700915</strain>
    </source>
</reference>
<dbReference type="GeneID" id="78364255"/>
<dbReference type="NCBIfam" id="NF003915">
    <property type="entry name" value="PRK05441.1"/>
    <property type="match status" value="1"/>
</dbReference>
<dbReference type="EC" id="4.2.1.126" evidence="3"/>
<dbReference type="Gene3D" id="3.40.50.10490">
    <property type="entry name" value="Glucose-6-phosphate isomerase like protein, domain 1"/>
    <property type="match status" value="1"/>
</dbReference>
<dbReference type="InterPro" id="IPR005488">
    <property type="entry name" value="Etherase_MurQ"/>
</dbReference>
<dbReference type="PROSITE" id="PS51464">
    <property type="entry name" value="SIS"/>
    <property type="match status" value="1"/>
</dbReference>
<dbReference type="NCBIfam" id="NF009222">
    <property type="entry name" value="PRK12570.1"/>
    <property type="match status" value="1"/>
</dbReference>
<sequence>MRIENLDTEKRNPNSLQIDRVSTAEMLRIINQEDQTIAQQVGEKLELIAEAVDQGSARYKKGGRLIYIGAGTSGRLGLLDAVELVPTYGISPDRAIGLIAGGNQAFVRAVEGAEDSKELAVEDLKAISLSKEDVVIGLAASGRTPYVIGGLEYANDIGALTIAISCNPQSQIGQIAIIPIDVPVGPEVVTGSTRMKAGTAQKMILNMISTGIMIKLGYVYQNLMINVQTTNEKLVDRGIRIICEATGSSRQKAAETMKLTNNEVNTAIVMIEKKLDVDQARTLIKDNEGALAKIID</sequence>
<dbReference type="PROSITE" id="PS01272">
    <property type="entry name" value="GCKR"/>
    <property type="match status" value="1"/>
</dbReference>
<protein>
    <recommendedName>
        <fullName evidence="3">N-acetylmuramic acid 6-phosphate etherase</fullName>
        <shortName evidence="3">MurNAc-6-P etherase</shortName>
        <ecNumber evidence="3">4.2.1.126</ecNumber>
    </recommendedName>
    <alternativeName>
        <fullName evidence="3">N-acetylmuramic acid 6-phosphate hydrolase</fullName>
    </alternativeName>
    <alternativeName>
        <fullName evidence="3">N-acetylmuramic acid 6-phosphate lyase</fullName>
    </alternativeName>
</protein>
<organism evidence="5 6">
    <name type="scientific">Enterococcus asini ATCC 700915</name>
    <dbReference type="NCBI Taxonomy" id="1158606"/>
    <lineage>
        <taxon>Bacteria</taxon>
        <taxon>Bacillati</taxon>
        <taxon>Bacillota</taxon>
        <taxon>Bacilli</taxon>
        <taxon>Lactobacillales</taxon>
        <taxon>Enterococcaceae</taxon>
        <taxon>Enterococcus</taxon>
    </lineage>
</organism>
<dbReference type="Pfam" id="PF22645">
    <property type="entry name" value="GKRP_SIS_N"/>
    <property type="match status" value="1"/>
</dbReference>
<dbReference type="GO" id="GO:0016835">
    <property type="term" value="F:carbon-oxygen lyase activity"/>
    <property type="evidence" value="ECO:0007669"/>
    <property type="project" value="UniProtKB-UniRule"/>
</dbReference>
<dbReference type="Proteomes" id="UP000013777">
    <property type="component" value="Unassembled WGS sequence"/>
</dbReference>
<dbReference type="CDD" id="cd05007">
    <property type="entry name" value="SIS_Etherase"/>
    <property type="match status" value="1"/>
</dbReference>
<dbReference type="GO" id="GO:0009254">
    <property type="term" value="P:peptidoglycan turnover"/>
    <property type="evidence" value="ECO:0007669"/>
    <property type="project" value="TreeGrafter"/>
</dbReference>
<accession>R2Q1A2</accession>
<feature type="active site" evidence="3">
    <location>
        <position position="114"/>
    </location>
</feature>
<proteinExistence type="inferred from homology"/>
<dbReference type="PATRIC" id="fig|1158606.3.peg.58"/>
<evidence type="ECO:0000256" key="1">
    <source>
        <dbReference type="ARBA" id="ARBA00023239"/>
    </source>
</evidence>
<name>R2Q1A2_9ENTE</name>
<feature type="domain" description="SIS" evidence="4">
    <location>
        <begin position="55"/>
        <end position="218"/>
    </location>
</feature>
<dbReference type="NCBIfam" id="TIGR00274">
    <property type="entry name" value="N-acetylmuramic acid 6-phosphate etherase"/>
    <property type="match status" value="1"/>
</dbReference>
<dbReference type="RefSeq" id="WP_010752743.1">
    <property type="nucleotide sequence ID" value="NZ_ASVU01000001.1"/>
</dbReference>
<comment type="pathway">
    <text evidence="3">Amino-sugar metabolism; N-acetylmuramate degradation.</text>
</comment>
<dbReference type="InterPro" id="IPR001347">
    <property type="entry name" value="SIS_dom"/>
</dbReference>
<keyword evidence="2 3" id="KW-0119">Carbohydrate metabolism</keyword>
<comment type="catalytic activity">
    <reaction evidence="3">
        <text>N-acetyl-D-muramate 6-phosphate + H2O = N-acetyl-D-glucosamine 6-phosphate + (R)-lactate</text>
        <dbReference type="Rhea" id="RHEA:26410"/>
        <dbReference type="ChEBI" id="CHEBI:15377"/>
        <dbReference type="ChEBI" id="CHEBI:16004"/>
        <dbReference type="ChEBI" id="CHEBI:57513"/>
        <dbReference type="ChEBI" id="CHEBI:58722"/>
        <dbReference type="EC" id="4.2.1.126"/>
    </reaction>
</comment>